<dbReference type="GO" id="GO:0005789">
    <property type="term" value="C:endoplasmic reticulum membrane"/>
    <property type="evidence" value="ECO:0007669"/>
    <property type="project" value="UniProtKB-SubCell"/>
</dbReference>
<evidence type="ECO:0000256" key="4">
    <source>
        <dbReference type="ARBA" id="ARBA00022824"/>
    </source>
</evidence>
<dbReference type="GO" id="GO:0042392">
    <property type="term" value="F:sphingosine-1-phosphate phosphatase activity"/>
    <property type="evidence" value="ECO:0007669"/>
    <property type="project" value="TreeGrafter"/>
</dbReference>
<sequence length="364" mass="42191">MYLNKFQEWISCLRDPYLVVRFQRYFGLKSKNSEAEITSSEIADKKLDSTKSGPKYEIENYFWFYLFSFGSKLGYELFYTISFSYCFWNIDQFICRRLMLVWAILMYIGQALKDIIRWPRPNGPDLLILEPAYSFEYGMPSTHAILSLSMPVNLFLILYGRYEVNMDYKMDILAGLGLTAILLVPLLSSIDLIDYYLVHHWSSPFVLTSVVIFLAAIYPEPNKLSPSRGDTCVMIGSTAGVCISSWIQYQQGLLQSYPFVYNQNQRKLYSIQFPFDDIPWLALRTIVGLVVIVLLRILSKTIFGKLIRNFTGIDPNDPVKKFEARVEVPLKLSTYIVVGFSLGHVVPLVFRLLHIERSSMYHDY</sequence>
<keyword evidence="4" id="KW-0256">Endoplasmic reticulum</keyword>
<evidence type="ECO:0000313" key="9">
    <source>
        <dbReference type="Proteomes" id="UP001142055"/>
    </source>
</evidence>
<feature type="transmembrane region" description="Helical" evidence="7">
    <location>
        <begin position="138"/>
        <end position="160"/>
    </location>
</feature>
<protein>
    <submittedName>
        <fullName evidence="8">Uncharacterized protein</fullName>
    </submittedName>
</protein>
<gene>
    <name evidence="8" type="ORF">RDWZM_009216</name>
</gene>
<keyword evidence="5 7" id="KW-1133">Transmembrane helix</keyword>
<dbReference type="PANTHER" id="PTHR14969:SF28">
    <property type="entry name" value="DIHYDROSPHINGOSINE 1-PHOSPHATE PHOSPHATASE LCB3-RELATED"/>
    <property type="match status" value="1"/>
</dbReference>
<keyword evidence="3" id="KW-0378">Hydrolase</keyword>
<comment type="subcellular location">
    <subcellularLocation>
        <location evidence="1">Endoplasmic reticulum membrane</location>
        <topology evidence="1">Multi-pass membrane protein</topology>
    </subcellularLocation>
</comment>
<dbReference type="GO" id="GO:0006670">
    <property type="term" value="P:sphingosine metabolic process"/>
    <property type="evidence" value="ECO:0007669"/>
    <property type="project" value="TreeGrafter"/>
</dbReference>
<evidence type="ECO:0000313" key="8">
    <source>
        <dbReference type="EMBL" id="KAJ6218059.1"/>
    </source>
</evidence>
<dbReference type="Proteomes" id="UP001142055">
    <property type="component" value="Chromosome 3"/>
</dbReference>
<dbReference type="EMBL" id="JAPWDV010000003">
    <property type="protein sequence ID" value="KAJ6218059.1"/>
    <property type="molecule type" value="Genomic_DNA"/>
</dbReference>
<accession>A0A9Q0M394</accession>
<comment type="caution">
    <text evidence="8">The sequence shown here is derived from an EMBL/GenBank/DDBJ whole genome shotgun (WGS) entry which is preliminary data.</text>
</comment>
<proteinExistence type="predicted"/>
<feature type="transmembrane region" description="Helical" evidence="7">
    <location>
        <begin position="231"/>
        <end position="249"/>
    </location>
</feature>
<dbReference type="SUPFAM" id="SSF48317">
    <property type="entry name" value="Acid phosphatase/Vanadium-dependent haloperoxidase"/>
    <property type="match status" value="1"/>
</dbReference>
<dbReference type="OMA" id="RMVMKAV"/>
<feature type="transmembrane region" description="Helical" evidence="7">
    <location>
        <begin position="172"/>
        <end position="193"/>
    </location>
</feature>
<feature type="transmembrane region" description="Helical" evidence="7">
    <location>
        <begin position="278"/>
        <end position="298"/>
    </location>
</feature>
<feature type="transmembrane region" description="Helical" evidence="7">
    <location>
        <begin position="199"/>
        <end position="219"/>
    </location>
</feature>
<evidence type="ECO:0000256" key="2">
    <source>
        <dbReference type="ARBA" id="ARBA00022692"/>
    </source>
</evidence>
<dbReference type="PANTHER" id="PTHR14969">
    <property type="entry name" value="SPHINGOSINE-1-PHOSPHATE PHOSPHOHYDROLASE"/>
    <property type="match status" value="1"/>
</dbReference>
<keyword evidence="6 7" id="KW-0472">Membrane</keyword>
<evidence type="ECO:0000256" key="6">
    <source>
        <dbReference type="ARBA" id="ARBA00023136"/>
    </source>
</evidence>
<evidence type="ECO:0000256" key="7">
    <source>
        <dbReference type="SAM" id="Phobius"/>
    </source>
</evidence>
<name>A0A9Q0M394_BLOTA</name>
<keyword evidence="9" id="KW-1185">Reference proteome</keyword>
<dbReference type="AlphaFoldDB" id="A0A9Q0M394"/>
<reference evidence="8" key="1">
    <citation type="submission" date="2022-12" db="EMBL/GenBank/DDBJ databases">
        <title>Genome assemblies of Blomia tropicalis.</title>
        <authorList>
            <person name="Cui Y."/>
        </authorList>
    </citation>
    <scope>NUCLEOTIDE SEQUENCE</scope>
    <source>
        <tissue evidence="8">Adult mites</tissue>
    </source>
</reference>
<evidence type="ECO:0000256" key="3">
    <source>
        <dbReference type="ARBA" id="ARBA00022801"/>
    </source>
</evidence>
<feature type="transmembrane region" description="Helical" evidence="7">
    <location>
        <begin position="62"/>
        <end position="88"/>
    </location>
</feature>
<dbReference type="InterPro" id="IPR036938">
    <property type="entry name" value="PAP2/HPO_sf"/>
</dbReference>
<evidence type="ECO:0000256" key="1">
    <source>
        <dbReference type="ARBA" id="ARBA00004477"/>
    </source>
</evidence>
<feature type="transmembrane region" description="Helical" evidence="7">
    <location>
        <begin position="332"/>
        <end position="353"/>
    </location>
</feature>
<evidence type="ECO:0000256" key="5">
    <source>
        <dbReference type="ARBA" id="ARBA00022989"/>
    </source>
</evidence>
<organism evidence="8 9">
    <name type="scientific">Blomia tropicalis</name>
    <name type="common">Mite</name>
    <dbReference type="NCBI Taxonomy" id="40697"/>
    <lineage>
        <taxon>Eukaryota</taxon>
        <taxon>Metazoa</taxon>
        <taxon>Ecdysozoa</taxon>
        <taxon>Arthropoda</taxon>
        <taxon>Chelicerata</taxon>
        <taxon>Arachnida</taxon>
        <taxon>Acari</taxon>
        <taxon>Acariformes</taxon>
        <taxon>Sarcoptiformes</taxon>
        <taxon>Astigmata</taxon>
        <taxon>Glycyphagoidea</taxon>
        <taxon>Echimyopodidae</taxon>
        <taxon>Blomia</taxon>
    </lineage>
</organism>
<keyword evidence="2 7" id="KW-0812">Transmembrane</keyword>